<evidence type="ECO:0000259" key="1">
    <source>
        <dbReference type="Pfam" id="PF05699"/>
    </source>
</evidence>
<dbReference type="STRING" id="35525.A0A164JG29"/>
<dbReference type="AlphaFoldDB" id="A0A164JG29"/>
<name>A0A164JG29_9CRUS</name>
<feature type="domain" description="HAT C-terminal dimerisation" evidence="1">
    <location>
        <begin position="16"/>
        <end position="92"/>
    </location>
</feature>
<organism evidence="2 3">
    <name type="scientific">Daphnia magna</name>
    <dbReference type="NCBI Taxonomy" id="35525"/>
    <lineage>
        <taxon>Eukaryota</taxon>
        <taxon>Metazoa</taxon>
        <taxon>Ecdysozoa</taxon>
        <taxon>Arthropoda</taxon>
        <taxon>Crustacea</taxon>
        <taxon>Branchiopoda</taxon>
        <taxon>Diplostraca</taxon>
        <taxon>Cladocera</taxon>
        <taxon>Anomopoda</taxon>
        <taxon>Daphniidae</taxon>
        <taxon>Daphnia</taxon>
    </lineage>
</organism>
<evidence type="ECO:0000313" key="3">
    <source>
        <dbReference type="Proteomes" id="UP000076858"/>
    </source>
</evidence>
<dbReference type="OrthoDB" id="6366580at2759"/>
<dbReference type="EMBL" id="LRGB01004709">
    <property type="protein sequence ID" value="KZS02309.1"/>
    <property type="molecule type" value="Genomic_DNA"/>
</dbReference>
<protein>
    <recommendedName>
        <fullName evidence="1">HAT C-terminal dimerisation domain-containing protein</fullName>
    </recommendedName>
</protein>
<sequence>MRCSTSLVELKREIKDYLDILDKGEFDAEIDPFSFWKEKSWRFSNLSGIALQYLAMPATSASAERLFSFSGLSCKGKKTNVSSVSLKSQTLCRFNKKFNINP</sequence>
<evidence type="ECO:0000313" key="2">
    <source>
        <dbReference type="EMBL" id="KZS02309.1"/>
    </source>
</evidence>
<dbReference type="GO" id="GO:0046983">
    <property type="term" value="F:protein dimerization activity"/>
    <property type="evidence" value="ECO:0007669"/>
    <property type="project" value="InterPro"/>
</dbReference>
<accession>A0A164JG29</accession>
<proteinExistence type="predicted"/>
<dbReference type="Proteomes" id="UP000076858">
    <property type="component" value="Unassembled WGS sequence"/>
</dbReference>
<keyword evidence="3" id="KW-1185">Reference proteome</keyword>
<gene>
    <name evidence="2" type="ORF">APZ42_000701</name>
</gene>
<dbReference type="InterPro" id="IPR008906">
    <property type="entry name" value="HATC_C_dom"/>
</dbReference>
<dbReference type="InterPro" id="IPR012337">
    <property type="entry name" value="RNaseH-like_sf"/>
</dbReference>
<reference evidence="2 3" key="1">
    <citation type="submission" date="2016-03" db="EMBL/GenBank/DDBJ databases">
        <title>EvidentialGene: Evidence-directed Construction of Genes on Genomes.</title>
        <authorList>
            <person name="Gilbert D.G."/>
            <person name="Choi J.-H."/>
            <person name="Mockaitis K."/>
            <person name="Colbourne J."/>
            <person name="Pfrender M."/>
        </authorList>
    </citation>
    <scope>NUCLEOTIDE SEQUENCE [LARGE SCALE GENOMIC DNA]</scope>
    <source>
        <strain evidence="2 3">Xinb3</strain>
        <tissue evidence="2">Complete organism</tissue>
    </source>
</reference>
<dbReference type="SUPFAM" id="SSF53098">
    <property type="entry name" value="Ribonuclease H-like"/>
    <property type="match status" value="1"/>
</dbReference>
<dbReference type="Pfam" id="PF05699">
    <property type="entry name" value="Dimer_Tnp_hAT"/>
    <property type="match status" value="1"/>
</dbReference>
<comment type="caution">
    <text evidence="2">The sequence shown here is derived from an EMBL/GenBank/DDBJ whole genome shotgun (WGS) entry which is preliminary data.</text>
</comment>